<dbReference type="InterPro" id="IPR050392">
    <property type="entry name" value="Collagen/C1q_domain"/>
</dbReference>
<evidence type="ECO:0000256" key="2">
    <source>
        <dbReference type="ARBA" id="ARBA00022525"/>
    </source>
</evidence>
<dbReference type="OrthoDB" id="10037288at2759"/>
<evidence type="ECO:0000256" key="5">
    <source>
        <dbReference type="SAM" id="SignalP"/>
    </source>
</evidence>
<feature type="compositionally biased region" description="Basic and acidic residues" evidence="4">
    <location>
        <begin position="173"/>
        <end position="182"/>
    </location>
</feature>
<dbReference type="PANTHER" id="PTHR15427">
    <property type="entry name" value="EMILIN ELASTIN MICROFIBRIL INTERFACE-LOCATED PROTEIN ELASTIN MICROFIBRIL INTERFACER"/>
    <property type="match status" value="1"/>
</dbReference>
<protein>
    <submittedName>
        <fullName evidence="7">C1QTNF9B protein</fullName>
    </submittedName>
</protein>
<proteinExistence type="predicted"/>
<dbReference type="InterPro" id="IPR008983">
    <property type="entry name" value="Tumour_necrosis_fac-like_dom"/>
</dbReference>
<dbReference type="InterPro" id="IPR008160">
    <property type="entry name" value="Collagen"/>
</dbReference>
<dbReference type="PANTHER" id="PTHR15427:SF50">
    <property type="entry name" value="COMPLEMENT C1Q TUMOR NECROSIS FACTOR-RELATED PROTEIN 2-LIKE"/>
    <property type="match status" value="1"/>
</dbReference>
<evidence type="ECO:0000256" key="4">
    <source>
        <dbReference type="SAM" id="MobiDB-lite"/>
    </source>
</evidence>
<feature type="domain" description="C1q" evidence="6">
    <location>
        <begin position="214"/>
        <end position="351"/>
    </location>
</feature>
<keyword evidence="8" id="KW-1185">Reference proteome</keyword>
<feature type="compositionally biased region" description="Low complexity" evidence="4">
    <location>
        <begin position="97"/>
        <end position="113"/>
    </location>
</feature>
<evidence type="ECO:0000259" key="6">
    <source>
        <dbReference type="PROSITE" id="PS50871"/>
    </source>
</evidence>
<dbReference type="SMART" id="SM00110">
    <property type="entry name" value="C1Q"/>
    <property type="match status" value="1"/>
</dbReference>
<dbReference type="EMBL" id="OV696691">
    <property type="protein sequence ID" value="CAH1268218.1"/>
    <property type="molecule type" value="Genomic_DNA"/>
</dbReference>
<sequence length="351" mass="35070">MKIAVLGSLLLVMGAFAGQDDVCAPKLSCGNITIVAEPGPKGDLGATGDTGPAGKPGADGPQGPKGEASEKGQNGTPGTPGYPGWKGEKGDNGNQGATGPKGAPGKAARSGAPGLPGPKGNWGVRGFTGPKGEKGDSGEQGPTGPKGESGETARSDFPGLPGPKGDPGSDGLPGRKGEKGDNGEQGPTGPKGEPGFPGLQGAPGLPGVKGAPGASPPVVAFSVVARTTSLDDVSSDTVVTYDVVLSDVGGAYNRETGKFVATVGGVYFFTFTGMINSNDNSYLLWLMKNGQKMVGLYDYSGSASLNLSSSNTAILHIQPGDEVCVMLQAGRDLFSSSGRYVTFSGFLIHAD</sequence>
<dbReference type="AlphaFoldDB" id="A0A8K0ETJ4"/>
<feature type="signal peptide" evidence="5">
    <location>
        <begin position="1"/>
        <end position="17"/>
    </location>
</feature>
<feature type="region of interest" description="Disordered" evidence="4">
    <location>
        <begin position="37"/>
        <end position="211"/>
    </location>
</feature>
<dbReference type="Proteomes" id="UP000838412">
    <property type="component" value="Chromosome 6"/>
</dbReference>
<dbReference type="Pfam" id="PF01391">
    <property type="entry name" value="Collagen"/>
    <property type="match status" value="2"/>
</dbReference>
<keyword evidence="3 5" id="KW-0732">Signal</keyword>
<dbReference type="Pfam" id="PF00386">
    <property type="entry name" value="C1q"/>
    <property type="match status" value="1"/>
</dbReference>
<reference evidence="7" key="1">
    <citation type="submission" date="2022-01" db="EMBL/GenBank/DDBJ databases">
        <authorList>
            <person name="Braso-Vives M."/>
        </authorList>
    </citation>
    <scope>NUCLEOTIDE SEQUENCE</scope>
</reference>
<evidence type="ECO:0000313" key="7">
    <source>
        <dbReference type="EMBL" id="CAH1268218.1"/>
    </source>
</evidence>
<evidence type="ECO:0000313" key="8">
    <source>
        <dbReference type="Proteomes" id="UP000838412"/>
    </source>
</evidence>
<keyword evidence="2" id="KW-0964">Secreted</keyword>
<dbReference type="PRINTS" id="PR00007">
    <property type="entry name" value="COMPLEMNTC1Q"/>
</dbReference>
<gene>
    <name evidence="7" type="primary">C1QTNF9B</name>
    <name evidence="7" type="ORF">BLAG_LOCUS21238</name>
</gene>
<feature type="chain" id="PRO_5035436640" evidence="5">
    <location>
        <begin position="18"/>
        <end position="351"/>
    </location>
</feature>
<dbReference type="InterPro" id="IPR001073">
    <property type="entry name" value="C1q_dom"/>
</dbReference>
<evidence type="ECO:0000256" key="1">
    <source>
        <dbReference type="ARBA" id="ARBA00004613"/>
    </source>
</evidence>
<name>A0A8K0ETJ4_BRALA</name>
<comment type="subcellular location">
    <subcellularLocation>
        <location evidence="1">Secreted</location>
    </subcellularLocation>
</comment>
<accession>A0A8K0ETJ4</accession>
<organism evidence="7 8">
    <name type="scientific">Branchiostoma lanceolatum</name>
    <name type="common">Common lancelet</name>
    <name type="synonym">Amphioxus lanceolatum</name>
    <dbReference type="NCBI Taxonomy" id="7740"/>
    <lineage>
        <taxon>Eukaryota</taxon>
        <taxon>Metazoa</taxon>
        <taxon>Chordata</taxon>
        <taxon>Cephalochordata</taxon>
        <taxon>Leptocardii</taxon>
        <taxon>Amphioxiformes</taxon>
        <taxon>Branchiostomatidae</taxon>
        <taxon>Branchiostoma</taxon>
    </lineage>
</organism>
<evidence type="ECO:0000256" key="3">
    <source>
        <dbReference type="ARBA" id="ARBA00022729"/>
    </source>
</evidence>
<dbReference type="SUPFAM" id="SSF49842">
    <property type="entry name" value="TNF-like"/>
    <property type="match status" value="1"/>
</dbReference>
<dbReference type="GO" id="GO:0005576">
    <property type="term" value="C:extracellular region"/>
    <property type="evidence" value="ECO:0007669"/>
    <property type="project" value="UniProtKB-SubCell"/>
</dbReference>
<dbReference type="Gene3D" id="2.60.120.40">
    <property type="match status" value="1"/>
</dbReference>
<dbReference type="PROSITE" id="PS50871">
    <property type="entry name" value="C1Q"/>
    <property type="match status" value="1"/>
</dbReference>